<feature type="binding site" evidence="11">
    <location>
        <position position="365"/>
    </location>
    <ligand>
        <name>substrate</name>
    </ligand>
</feature>
<dbReference type="PROSITE" id="PS00655">
    <property type="entry name" value="GLYCOSYL_HYDROL_F6_1"/>
    <property type="match status" value="1"/>
</dbReference>
<keyword evidence="9 14" id="KW-0624">Polysaccharide degradation</keyword>
<organism evidence="15 16">
    <name type="scientific">Penicillium daleae</name>
    <dbReference type="NCBI Taxonomy" id="63821"/>
    <lineage>
        <taxon>Eukaryota</taxon>
        <taxon>Fungi</taxon>
        <taxon>Dikarya</taxon>
        <taxon>Ascomycota</taxon>
        <taxon>Pezizomycotina</taxon>
        <taxon>Eurotiomycetes</taxon>
        <taxon>Eurotiomycetidae</taxon>
        <taxon>Eurotiales</taxon>
        <taxon>Aspergillaceae</taxon>
        <taxon>Penicillium</taxon>
    </lineage>
</organism>
<feature type="binding site" evidence="11">
    <location>
        <position position="361"/>
    </location>
    <ligand>
        <name>substrate</name>
    </ligand>
</feature>
<accession>A0AAD6BWI3</accession>
<keyword evidence="16" id="KW-1185">Reference proteome</keyword>
<keyword evidence="6" id="KW-1015">Disulfide bond</keyword>
<evidence type="ECO:0000256" key="14">
    <source>
        <dbReference type="RuleBase" id="RU361186"/>
    </source>
</evidence>
<reference evidence="15" key="2">
    <citation type="journal article" date="2023" name="IMA Fungus">
        <title>Comparative genomic study of the Penicillium genus elucidates a diverse pangenome and 15 lateral gene transfer events.</title>
        <authorList>
            <person name="Petersen C."/>
            <person name="Sorensen T."/>
            <person name="Nielsen M.R."/>
            <person name="Sondergaard T.E."/>
            <person name="Sorensen J.L."/>
            <person name="Fitzpatrick D.A."/>
            <person name="Frisvad J.C."/>
            <person name="Nielsen K.L."/>
        </authorList>
    </citation>
    <scope>NUCLEOTIDE SEQUENCE</scope>
    <source>
        <strain evidence="15">IBT 16125</strain>
    </source>
</reference>
<evidence type="ECO:0000256" key="1">
    <source>
        <dbReference type="ARBA" id="ARBA00001641"/>
    </source>
</evidence>
<evidence type="ECO:0000256" key="12">
    <source>
        <dbReference type="PROSITE-ProRule" id="PRU10056"/>
    </source>
</evidence>
<dbReference type="Gene3D" id="3.20.20.40">
    <property type="entry name" value="1, 4-beta cellobiohydrolase"/>
    <property type="match status" value="1"/>
</dbReference>
<evidence type="ECO:0000256" key="5">
    <source>
        <dbReference type="ARBA" id="ARBA00023001"/>
    </source>
</evidence>
<comment type="caution">
    <text evidence="15">The sequence shown here is derived from an EMBL/GenBank/DDBJ whole genome shotgun (WGS) entry which is preliminary data.</text>
</comment>
<dbReference type="PANTHER" id="PTHR34876:SF4">
    <property type="entry name" value="1,4-BETA-D-GLUCAN CELLOBIOHYDROLASE C-RELATED"/>
    <property type="match status" value="1"/>
</dbReference>
<evidence type="ECO:0000256" key="13">
    <source>
        <dbReference type="PROSITE-ProRule" id="PRU10057"/>
    </source>
</evidence>
<evidence type="ECO:0000313" key="16">
    <source>
        <dbReference type="Proteomes" id="UP001213681"/>
    </source>
</evidence>
<dbReference type="EC" id="3.2.1.-" evidence="14"/>
<evidence type="ECO:0000256" key="10">
    <source>
        <dbReference type="PIRSR" id="PIRSR001100-1"/>
    </source>
</evidence>
<comment type="similarity">
    <text evidence="14">Belongs to the glycosyl hydrolase family 6.</text>
</comment>
<feature type="active site" description="Proton acceptor" evidence="10">
    <location>
        <position position="367"/>
    </location>
</feature>
<comment type="similarity">
    <text evidence="2">Belongs to the glycosyl hydrolase 6 (cellulase B) family.</text>
</comment>
<dbReference type="EMBL" id="JAPVEA010000009">
    <property type="protein sequence ID" value="KAJ5432642.1"/>
    <property type="molecule type" value="Genomic_DNA"/>
</dbReference>
<feature type="binding site" evidence="11">
    <location>
        <position position="220"/>
    </location>
    <ligand>
        <name>substrate</name>
    </ligand>
</feature>
<dbReference type="PIRSF" id="PIRSF001100">
    <property type="entry name" value="Beta_cellobiohydrolase"/>
    <property type="match status" value="1"/>
</dbReference>
<feature type="active site" evidence="12">
    <location>
        <position position="129"/>
    </location>
</feature>
<dbReference type="PANTHER" id="PTHR34876">
    <property type="match status" value="1"/>
</dbReference>
<dbReference type="PRINTS" id="PR00733">
    <property type="entry name" value="GLHYDRLASE6"/>
</dbReference>
<dbReference type="InterPro" id="IPR036434">
    <property type="entry name" value="Beta_cellobiohydrolase_sf"/>
</dbReference>
<keyword evidence="3 14" id="KW-0732">Signal</keyword>
<dbReference type="SUPFAM" id="SSF51989">
    <property type="entry name" value="Glycosyl hydrolases family 6, cellulases"/>
    <property type="match status" value="1"/>
</dbReference>
<feature type="binding site" evidence="11">
    <location>
        <position position="259"/>
    </location>
    <ligand>
        <name>substrate</name>
    </ligand>
</feature>
<dbReference type="GeneID" id="81605423"/>
<keyword evidence="4 14" id="KW-0378">Hydrolase</keyword>
<dbReference type="Pfam" id="PF01341">
    <property type="entry name" value="Glyco_hydro_6"/>
    <property type="match status" value="1"/>
</dbReference>
<comment type="catalytic activity">
    <reaction evidence="1">
        <text>Hydrolysis of (1-&gt;4)-beta-D-glucosidic linkages in cellulose and cellotetraose, releasing cellobiose from the non-reducing ends of the chains.</text>
        <dbReference type="EC" id="3.2.1.91"/>
    </reaction>
</comment>
<evidence type="ECO:0000256" key="2">
    <source>
        <dbReference type="ARBA" id="ARBA00010533"/>
    </source>
</evidence>
<evidence type="ECO:0000256" key="4">
    <source>
        <dbReference type="ARBA" id="ARBA00022801"/>
    </source>
</evidence>
<reference evidence="15" key="1">
    <citation type="submission" date="2022-12" db="EMBL/GenBank/DDBJ databases">
        <authorList>
            <person name="Petersen C."/>
        </authorList>
    </citation>
    <scope>NUCLEOTIDE SEQUENCE</scope>
    <source>
        <strain evidence="15">IBT 16125</strain>
    </source>
</reference>
<evidence type="ECO:0000256" key="7">
    <source>
        <dbReference type="ARBA" id="ARBA00023277"/>
    </source>
</evidence>
<dbReference type="GO" id="GO:0016162">
    <property type="term" value="F:cellulose 1,4-beta-cellobiosidase activity"/>
    <property type="evidence" value="ECO:0007669"/>
    <property type="project" value="UniProtKB-EC"/>
</dbReference>
<dbReference type="GO" id="GO:0030245">
    <property type="term" value="P:cellulose catabolic process"/>
    <property type="evidence" value="ECO:0007669"/>
    <property type="project" value="UniProtKB-KW"/>
</dbReference>
<keyword evidence="7 14" id="KW-0119">Carbohydrate metabolism</keyword>
<keyword evidence="8 14" id="KW-0326">Glycosidase</keyword>
<feature type="active site" description="Proton donor" evidence="10 13">
    <location>
        <position position="175"/>
    </location>
</feature>
<keyword evidence="5 14" id="KW-0136">Cellulose degradation</keyword>
<dbReference type="Proteomes" id="UP001213681">
    <property type="component" value="Unassembled WGS sequence"/>
</dbReference>
<dbReference type="InterPro" id="IPR001524">
    <property type="entry name" value="Glyco_hydro_6_CS"/>
</dbReference>
<evidence type="ECO:0000256" key="9">
    <source>
        <dbReference type="ARBA" id="ARBA00023326"/>
    </source>
</evidence>
<evidence type="ECO:0000256" key="8">
    <source>
        <dbReference type="ARBA" id="ARBA00023295"/>
    </source>
</evidence>
<evidence type="ECO:0000313" key="15">
    <source>
        <dbReference type="EMBL" id="KAJ5432642.1"/>
    </source>
</evidence>
<sequence length="412" mass="43842">MRSFISFMPLLAQSAVAGVIHARASSSTSPTEATVTAAATTGNPFSGYQLYANSYYSSEVYASAIPSMTGSAQAAASSAAVVPSFFWLDTAAKVPTMGDFLADIQSKNAAGANPPYAGQFVVYDLPDRDCAALASNGEYSIADDGVTKYKAYIDSIKAVLTQYSDVQTILVIEPDSLANLVTNMNVDKCANAYDAYLECVNYAVTQLNLANVAMYIDAGHAGWLGWPANLSPAATLFAQVYNNASQPAALRGLATNVANYNGWSLDTCPSYTSGDSNCDEKKYVNAIAPLLQSAGWDAHFITDTGEYLGVHSFHFDDRRNGVQPTQQSAWGDWCNVKGTGFGVRPTTDTGDALEDAFVWVKPGGESDGTSDSSSARYDAHCGYSDALQPAPEAGTWFQAYFEQLVENANPSF</sequence>
<evidence type="ECO:0000256" key="11">
    <source>
        <dbReference type="PIRSR" id="PIRSR001100-2"/>
    </source>
</evidence>
<evidence type="ECO:0000256" key="6">
    <source>
        <dbReference type="ARBA" id="ARBA00023157"/>
    </source>
</evidence>
<protein>
    <recommendedName>
        <fullName evidence="14">Glucanase</fullName>
        <ecNumber evidence="14">3.2.1.-</ecNumber>
    </recommendedName>
</protein>
<gene>
    <name evidence="15" type="ORF">N7458_011798</name>
</gene>
<feature type="chain" id="PRO_5041780433" description="Glucanase" evidence="14">
    <location>
        <begin position="18"/>
        <end position="412"/>
    </location>
</feature>
<feature type="binding site" evidence="11">
    <location>
        <position position="223"/>
    </location>
    <ligand>
        <name>substrate</name>
    </ligand>
</feature>
<feature type="signal peptide" evidence="14">
    <location>
        <begin position="1"/>
        <end position="17"/>
    </location>
</feature>
<dbReference type="InterPro" id="IPR016288">
    <property type="entry name" value="Beta_cellobiohydrolase"/>
</dbReference>
<feature type="binding site" evidence="11">
    <location>
        <position position="87"/>
    </location>
    <ligand>
        <name>substrate</name>
    </ligand>
</feature>
<name>A0AAD6BWI3_9EURO</name>
<dbReference type="PROSITE" id="PS00656">
    <property type="entry name" value="GLYCOSYL_HYDROL_F6_2"/>
    <property type="match status" value="1"/>
</dbReference>
<proteinExistence type="inferred from homology"/>
<evidence type="ECO:0000256" key="3">
    <source>
        <dbReference type="ARBA" id="ARBA00022729"/>
    </source>
</evidence>
<feature type="binding site" evidence="11">
    <location>
        <position position="333"/>
    </location>
    <ligand>
        <name>substrate</name>
    </ligand>
</feature>
<feature type="binding site" evidence="11">
    <location>
        <position position="89"/>
    </location>
    <ligand>
        <name>substrate</name>
    </ligand>
</feature>
<dbReference type="AlphaFoldDB" id="A0AAD6BWI3"/>
<dbReference type="FunFam" id="3.20.20.40:FF:000001">
    <property type="entry name" value="Glucanase"/>
    <property type="match status" value="1"/>
</dbReference>
<dbReference type="RefSeq" id="XP_056759934.1">
    <property type="nucleotide sequence ID" value="XM_056915180.1"/>
</dbReference>